<gene>
    <name evidence="2" type="ORF">Raf01_36740</name>
</gene>
<dbReference type="InterPro" id="IPR008969">
    <property type="entry name" value="CarboxyPept-like_regulatory"/>
</dbReference>
<reference evidence="2" key="1">
    <citation type="submission" date="2021-01" db="EMBL/GenBank/DDBJ databases">
        <title>Whole genome shotgun sequence of Rugosimonospora africana NBRC 104875.</title>
        <authorList>
            <person name="Komaki H."/>
            <person name="Tamura T."/>
        </authorList>
    </citation>
    <scope>NUCLEOTIDE SEQUENCE</scope>
    <source>
        <strain evidence="2">NBRC 104875</strain>
    </source>
</reference>
<dbReference type="Pfam" id="PF24681">
    <property type="entry name" value="Kelch_KLHDC2_KLHL20_DRC7"/>
    <property type="match status" value="1"/>
</dbReference>
<feature type="domain" description="Peptidase S53" evidence="1">
    <location>
        <begin position="94"/>
        <end position="432"/>
    </location>
</feature>
<dbReference type="SUPFAM" id="SSF49464">
    <property type="entry name" value="Carboxypeptidase regulatory domain-like"/>
    <property type="match status" value="2"/>
</dbReference>
<protein>
    <recommendedName>
        <fullName evidence="1">Peptidase S53 domain-containing protein</fullName>
    </recommendedName>
</protein>
<evidence type="ECO:0000313" key="2">
    <source>
        <dbReference type="EMBL" id="GIH15502.1"/>
    </source>
</evidence>
<dbReference type="Gene3D" id="2.60.40.1120">
    <property type="entry name" value="Carboxypeptidase-like, regulatory domain"/>
    <property type="match status" value="4"/>
</dbReference>
<evidence type="ECO:0000259" key="1">
    <source>
        <dbReference type="PROSITE" id="PS51695"/>
    </source>
</evidence>
<accession>A0A8J3QT23</accession>
<sequence length="1391" mass="140562">MHRPREIRTPVRASAWLLTGVLFVTSTVLGLSSAATAGGTGKGSPATAVSGTNGPDVVAACPTPGPGKSTCFALRRSDLEATRGLRPADTLPSGYGPTDLRSAYSLPADGGAGSTVAIVDAYDDPNAEADLAVYRQQYGLPACTTANGCFSKVNEHGGTSYPAPDSGWAGEISLDLDMVSAVAPQAHILLVEADSNNNDDLGASVDEAVTLGAKFISNSYGSGYTTQPGSGEDPAETTALDPYYNHPGVAVVASSGDDKYGVSYPAASQYVTAVGGTSLSRTGNSRGWTESVWNNIKGGPGSGCSLYEPKPSFQTDTACHKRTVADVSAVADPATGVAVYQTFGASGWAVYGGTSVSAPIIASVYADAGTPVSGTYPNSYPYADTSALNDVTTGNNAVCSPAYWCTAGPGYDGPTGLGTPSGLAAFGTGPHGEVTGTVTEAGSGSPVSGATVQAGNAHGTTDALGHYDLTVPVGSYDLTVAGYGYKSSTISGLSIADGAKVTENVALTALPRSTVSGTVTDASGHGWPLYARITADGVPGGGVFTDPGTGHYSMSLPQGQTYQLHATPAYDGYQAATESVALGGADQSVNMGLRVDAAACDAAGYQAHYNGTTQPFDATTAPAGWTVDNGSGTAGWAFTDAGGRANLTGGSGGFAIVDSDLAGPSGTEDTTLTAPAADLSSVTSPEVTFDTDYPGYFGQSADVDISLDAGATWTNIWEQTFASVRTAHVELAVPQAAGKSSVLVRFHFTGSDGLWWELDNVFIGNRSCDPIPGGLVFGEATDANTHGDLTGVLVSTAAASGAHATSVATPEDPNLGDGFYWLFSPVTGAHPFTAVKGHYATATSTVNVAADSATRADFVLKAGQVTATSASIDKTVDWAGKASAAVTVKNTGTAPATLNLGEQPGGFGLLAQGGAPLDRVSGTYSNHWLQGSATAPNGKAATGATPADAPWTPVADYPTPIQDNLAAANNGQIYSAFGFTGAEGTSALYVYDPATGAWSTLASAADIREKPAGGFIGGKLYAVGGWDQSGAPDPKLEIYNPTTNSWSTGASDPKPYAASGGAVLGGKLYVIGGCGVNGCGSRDVEVYDPATDSWTSAAAYPEPVAWQSCGAIAGKLYCAGGSSDSGSSTHTYVYDPATDTWSPLASLPIDLWGSAYTAANGLLLVSGGVTNGNNTITNQGFAYDPTSNTWTPLPNANNTLYRGASACGLYQIGGNPGGAFGSPTAASEVLPGFTNCADNTQVPWLSESPTTITLQPGASAKVTVTVDASVAAITQPGKYTGEVVVATDTPYLTAPIAVSMTVNPPKTWGKITGTVTSAVDGSPVAGATVAITTSAATYSLKTDKNGHYGLWLDARDGLQVIVAKDGYLPQVTTVRIKKGTTTTANFALKKA</sequence>
<dbReference type="Pfam" id="PF13620">
    <property type="entry name" value="CarboxypepD_reg"/>
    <property type="match status" value="2"/>
</dbReference>
<dbReference type="GO" id="GO:0004252">
    <property type="term" value="F:serine-type endopeptidase activity"/>
    <property type="evidence" value="ECO:0007669"/>
    <property type="project" value="InterPro"/>
</dbReference>
<dbReference type="GO" id="GO:0006508">
    <property type="term" value="P:proteolysis"/>
    <property type="evidence" value="ECO:0007669"/>
    <property type="project" value="InterPro"/>
</dbReference>
<comment type="caution">
    <text evidence="2">The sequence shown here is derived from an EMBL/GenBank/DDBJ whole genome shotgun (WGS) entry which is preliminary data.</text>
</comment>
<name>A0A8J3QT23_9ACTN</name>
<dbReference type="Gene3D" id="2.120.10.80">
    <property type="entry name" value="Kelch-type beta propeller"/>
    <property type="match status" value="1"/>
</dbReference>
<evidence type="ECO:0000313" key="3">
    <source>
        <dbReference type="Proteomes" id="UP000642748"/>
    </source>
</evidence>
<proteinExistence type="predicted"/>
<dbReference type="InterPro" id="IPR006652">
    <property type="entry name" value="Kelch_1"/>
</dbReference>
<dbReference type="Gene3D" id="2.60.120.260">
    <property type="entry name" value="Galactose-binding domain-like"/>
    <property type="match status" value="1"/>
</dbReference>
<dbReference type="PANTHER" id="PTHR45632">
    <property type="entry name" value="LD33804P"/>
    <property type="match status" value="1"/>
</dbReference>
<dbReference type="Proteomes" id="UP000642748">
    <property type="component" value="Unassembled WGS sequence"/>
</dbReference>
<dbReference type="SUPFAM" id="SSF117281">
    <property type="entry name" value="Kelch motif"/>
    <property type="match status" value="1"/>
</dbReference>
<dbReference type="SMART" id="SM00612">
    <property type="entry name" value="Kelch"/>
    <property type="match status" value="5"/>
</dbReference>
<dbReference type="SUPFAM" id="SSF52743">
    <property type="entry name" value="Subtilisin-like"/>
    <property type="match status" value="1"/>
</dbReference>
<dbReference type="InterPro" id="IPR015915">
    <property type="entry name" value="Kelch-typ_b-propeller"/>
</dbReference>
<dbReference type="CDD" id="cd04056">
    <property type="entry name" value="Peptidases_S53"/>
    <property type="match status" value="1"/>
</dbReference>
<dbReference type="EMBL" id="BONZ01000034">
    <property type="protein sequence ID" value="GIH15502.1"/>
    <property type="molecule type" value="Genomic_DNA"/>
</dbReference>
<dbReference type="InterPro" id="IPR030400">
    <property type="entry name" value="Sedolisin_dom"/>
</dbReference>
<dbReference type="RefSeq" id="WP_203919117.1">
    <property type="nucleotide sequence ID" value="NZ_BONZ01000034.1"/>
</dbReference>
<dbReference type="PROSITE" id="PS51695">
    <property type="entry name" value="SEDOLISIN"/>
    <property type="match status" value="1"/>
</dbReference>
<dbReference type="PANTHER" id="PTHR45632:SF26">
    <property type="entry name" value="BTB DOMAIN-CONTAINING PROTEIN"/>
    <property type="match status" value="1"/>
</dbReference>
<organism evidence="2 3">
    <name type="scientific">Rugosimonospora africana</name>
    <dbReference type="NCBI Taxonomy" id="556532"/>
    <lineage>
        <taxon>Bacteria</taxon>
        <taxon>Bacillati</taxon>
        <taxon>Actinomycetota</taxon>
        <taxon>Actinomycetes</taxon>
        <taxon>Micromonosporales</taxon>
        <taxon>Micromonosporaceae</taxon>
        <taxon>Rugosimonospora</taxon>
    </lineage>
</organism>
<dbReference type="InterPro" id="IPR036852">
    <property type="entry name" value="Peptidase_S8/S53_dom_sf"/>
</dbReference>
<dbReference type="Gene3D" id="3.40.50.200">
    <property type="entry name" value="Peptidase S8/S53 domain"/>
    <property type="match status" value="1"/>
</dbReference>
<keyword evidence="3" id="KW-1185">Reference proteome</keyword>